<dbReference type="InterPro" id="IPR016181">
    <property type="entry name" value="Acyl_CoA_acyltransferase"/>
</dbReference>
<dbReference type="Gene3D" id="3.40.630.30">
    <property type="match status" value="1"/>
</dbReference>
<accession>A0A9D1U3F0</accession>
<dbReference type="EMBL" id="DXGK01000112">
    <property type="protein sequence ID" value="HIW70768.1"/>
    <property type="molecule type" value="Genomic_DNA"/>
</dbReference>
<dbReference type="CDD" id="cd04301">
    <property type="entry name" value="NAT_SF"/>
    <property type="match status" value="1"/>
</dbReference>
<evidence type="ECO:0000313" key="2">
    <source>
        <dbReference type="EMBL" id="HIW70768.1"/>
    </source>
</evidence>
<reference evidence="2" key="1">
    <citation type="journal article" date="2021" name="PeerJ">
        <title>Extensive microbial diversity within the chicken gut microbiome revealed by metagenomics and culture.</title>
        <authorList>
            <person name="Gilroy R."/>
            <person name="Ravi A."/>
            <person name="Getino M."/>
            <person name="Pursley I."/>
            <person name="Horton D.L."/>
            <person name="Alikhan N.F."/>
            <person name="Baker D."/>
            <person name="Gharbi K."/>
            <person name="Hall N."/>
            <person name="Watson M."/>
            <person name="Adriaenssens E.M."/>
            <person name="Foster-Nyarko E."/>
            <person name="Jarju S."/>
            <person name="Secka A."/>
            <person name="Antonio M."/>
            <person name="Oren A."/>
            <person name="Chaudhuri R.R."/>
            <person name="La Ragione R."/>
            <person name="Hildebrand F."/>
            <person name="Pallen M.J."/>
        </authorList>
    </citation>
    <scope>NUCLEOTIDE SEQUENCE</scope>
    <source>
        <strain evidence="2">ChiHejej3B27-2180</strain>
    </source>
</reference>
<organism evidence="2 3">
    <name type="scientific">Candidatus Limosilactobacillus merdipullorum</name>
    <dbReference type="NCBI Taxonomy" id="2838653"/>
    <lineage>
        <taxon>Bacteria</taxon>
        <taxon>Bacillati</taxon>
        <taxon>Bacillota</taxon>
        <taxon>Bacilli</taxon>
        <taxon>Lactobacillales</taxon>
        <taxon>Lactobacillaceae</taxon>
        <taxon>Limosilactobacillus</taxon>
    </lineage>
</organism>
<dbReference type="GO" id="GO:0016747">
    <property type="term" value="F:acyltransferase activity, transferring groups other than amino-acyl groups"/>
    <property type="evidence" value="ECO:0007669"/>
    <property type="project" value="InterPro"/>
</dbReference>
<comment type="caution">
    <text evidence="2">The sequence shown here is derived from an EMBL/GenBank/DDBJ whole genome shotgun (WGS) entry which is preliminary data.</text>
</comment>
<dbReference type="InterPro" id="IPR050276">
    <property type="entry name" value="MshD_Acetyltransferase"/>
</dbReference>
<evidence type="ECO:0000313" key="3">
    <source>
        <dbReference type="Proteomes" id="UP000886878"/>
    </source>
</evidence>
<dbReference type="AlphaFoldDB" id="A0A9D1U3F0"/>
<reference evidence="2" key="2">
    <citation type="submission" date="2021-04" db="EMBL/GenBank/DDBJ databases">
        <authorList>
            <person name="Gilroy R."/>
        </authorList>
    </citation>
    <scope>NUCLEOTIDE SEQUENCE</scope>
    <source>
        <strain evidence="2">ChiHejej3B27-2180</strain>
    </source>
</reference>
<protein>
    <submittedName>
        <fullName evidence="2">GNAT family N-acetyltransferase</fullName>
    </submittedName>
</protein>
<proteinExistence type="predicted"/>
<dbReference type="PROSITE" id="PS51186">
    <property type="entry name" value="GNAT"/>
    <property type="match status" value="1"/>
</dbReference>
<name>A0A9D1U3F0_9LACO</name>
<feature type="domain" description="N-acetyltransferase" evidence="1">
    <location>
        <begin position="1"/>
        <end position="172"/>
    </location>
</feature>
<sequence>MKLVKATQKDLDRIIEILADGRNQLAEKGVDQWQGDYPNRDHVKEDIEKGFAFLVVSDDEQTVGALSVVAPPEHDYDTMDGHWLIDTDKYRVIHRVAIHSKHAGHGYASRMFEEVIEYMKKADDIKSLRIDTHEDNKAMQHLIEKNGFKRVGTLHGVYRKNEISYVYELLVG</sequence>
<dbReference type="SUPFAM" id="SSF55729">
    <property type="entry name" value="Acyl-CoA N-acyltransferases (Nat)"/>
    <property type="match status" value="1"/>
</dbReference>
<dbReference type="PANTHER" id="PTHR43617">
    <property type="entry name" value="L-AMINO ACID N-ACETYLTRANSFERASE"/>
    <property type="match status" value="1"/>
</dbReference>
<dbReference type="Pfam" id="PF00583">
    <property type="entry name" value="Acetyltransf_1"/>
    <property type="match status" value="1"/>
</dbReference>
<dbReference type="Proteomes" id="UP000886878">
    <property type="component" value="Unassembled WGS sequence"/>
</dbReference>
<evidence type="ECO:0000259" key="1">
    <source>
        <dbReference type="PROSITE" id="PS51186"/>
    </source>
</evidence>
<gene>
    <name evidence="2" type="ORF">H9876_05325</name>
</gene>
<dbReference type="InterPro" id="IPR000182">
    <property type="entry name" value="GNAT_dom"/>
</dbReference>